<organism evidence="1 2">
    <name type="scientific">Segatella salivae F0493</name>
    <dbReference type="NCBI Taxonomy" id="1395125"/>
    <lineage>
        <taxon>Bacteria</taxon>
        <taxon>Pseudomonadati</taxon>
        <taxon>Bacteroidota</taxon>
        <taxon>Bacteroidia</taxon>
        <taxon>Bacteroidales</taxon>
        <taxon>Prevotellaceae</taxon>
        <taxon>Segatella</taxon>
    </lineage>
</organism>
<dbReference type="RefSeq" id="WP_021825804.1">
    <property type="nucleotide sequence ID" value="NZ_AWGW01000025.1"/>
</dbReference>
<dbReference type="EMBL" id="AWGW01000025">
    <property type="protein sequence ID" value="ERJ99535.1"/>
    <property type="molecule type" value="Genomic_DNA"/>
</dbReference>
<name>U2L5C5_9BACT</name>
<reference evidence="1 2" key="1">
    <citation type="submission" date="2013-08" db="EMBL/GenBank/DDBJ databases">
        <authorList>
            <person name="Durkin A.S."/>
            <person name="Haft D.R."/>
            <person name="McCorrison J."/>
            <person name="Torralba M."/>
            <person name="Gillis M."/>
            <person name="Haft D.H."/>
            <person name="Methe B."/>
            <person name="Sutton G."/>
            <person name="Nelson K.E."/>
        </authorList>
    </citation>
    <scope>NUCLEOTIDE SEQUENCE [LARGE SCALE GENOMIC DNA]</scope>
    <source>
        <strain evidence="1 2">F0493</strain>
    </source>
</reference>
<protein>
    <submittedName>
        <fullName evidence="1">Uncharacterized protein</fullName>
    </submittedName>
</protein>
<sequence>MGNVSAENFGLFQADGQVKKTLEHPLARHLQALNRIRQAVPALRKGQYSTEGCSSNGGRAWKKRSWCIMKNDCQEPVLHLIAPLFAG</sequence>
<dbReference type="PATRIC" id="fig|1395125.3.peg.1960"/>
<evidence type="ECO:0000313" key="2">
    <source>
        <dbReference type="Proteomes" id="UP000017023"/>
    </source>
</evidence>
<gene>
    <name evidence="1" type="ORF">HMPREF9145_1042</name>
</gene>
<dbReference type="Proteomes" id="UP000017023">
    <property type="component" value="Unassembled WGS sequence"/>
</dbReference>
<accession>U2L5C5</accession>
<proteinExistence type="predicted"/>
<comment type="caution">
    <text evidence="1">The sequence shown here is derived from an EMBL/GenBank/DDBJ whole genome shotgun (WGS) entry which is preliminary data.</text>
</comment>
<dbReference type="AlphaFoldDB" id="U2L5C5"/>
<dbReference type="GeneID" id="78498438"/>
<evidence type="ECO:0000313" key="1">
    <source>
        <dbReference type="EMBL" id="ERJ99535.1"/>
    </source>
</evidence>